<dbReference type="GO" id="GO:0008233">
    <property type="term" value="F:peptidase activity"/>
    <property type="evidence" value="ECO:0007669"/>
    <property type="project" value="UniProtKB-KW"/>
</dbReference>
<keyword evidence="2" id="KW-1185">Reference proteome</keyword>
<sequence>MDSSDQDDLEIFWNETQEEWQDAAAVIDEMSRPEGRDAHLAALFEEINSPAPSVNRRVILAEMAYWFFSARYRSAGAADVIDKPEPEDGTNGAWTVHDFMTYLERGDETAISQPPPLRDVMQVLLAMERAGLLIGSGYDETLPIMGQKFVAIDEDPFKTMGELWLAEVFGAEITIPAYNSATVLITGDDEYGNYAGSGSGLVLDPWHVITNRHVVEKMRRNIRVFSPAQPAAALNRGPRRALSIPIHHSWIHYEPQSEESRDDLDVDVAIIAIFMEPMLPALVGASLTDMTFRNPRWGDGVHVFGYPRVPRTTDSGITVHSGTVVNPAADSREVKVERGEVVSAANETYPEMRKVFLYSATTRPGNSGGPIVGDDGRVIGLAMQDMPKTDSTDTSNLDRTEVPFYTGIPASEVVRAIARLAQATGKPDLEMLAQMETWA</sequence>
<dbReference type="PANTHER" id="PTHR43019">
    <property type="entry name" value="SERINE ENDOPROTEASE DEGS"/>
    <property type="match status" value="1"/>
</dbReference>
<dbReference type="PANTHER" id="PTHR43019:SF62">
    <property type="entry name" value="SERINE ENDOPROTEASE DEGS"/>
    <property type="match status" value="1"/>
</dbReference>
<organism evidence="1 2">
    <name type="scientific">Mycolicibacterium hippocampi</name>
    <dbReference type="NCBI Taxonomy" id="659824"/>
    <lineage>
        <taxon>Bacteria</taxon>
        <taxon>Bacillati</taxon>
        <taxon>Actinomycetota</taxon>
        <taxon>Actinomycetes</taxon>
        <taxon>Mycobacteriales</taxon>
        <taxon>Mycobacteriaceae</taxon>
        <taxon>Mycolicibacterium</taxon>
    </lineage>
</organism>
<keyword evidence="1" id="KW-0378">Hydrolase</keyword>
<evidence type="ECO:0000313" key="2">
    <source>
        <dbReference type="Proteomes" id="UP000465304"/>
    </source>
</evidence>
<dbReference type="GO" id="GO:0006508">
    <property type="term" value="P:proteolysis"/>
    <property type="evidence" value="ECO:0007669"/>
    <property type="project" value="UniProtKB-KW"/>
</dbReference>
<proteinExistence type="predicted"/>
<dbReference type="Pfam" id="PF13365">
    <property type="entry name" value="Trypsin_2"/>
    <property type="match status" value="1"/>
</dbReference>
<protein>
    <submittedName>
        <fullName evidence="1">Serine protease</fullName>
    </submittedName>
</protein>
<dbReference type="Gene3D" id="2.40.10.10">
    <property type="entry name" value="Trypsin-like serine proteases"/>
    <property type="match status" value="2"/>
</dbReference>
<dbReference type="AlphaFoldDB" id="A0A7I9ZUI8"/>
<dbReference type="InterPro" id="IPR043504">
    <property type="entry name" value="Peptidase_S1_PA_chymotrypsin"/>
</dbReference>
<evidence type="ECO:0000313" key="1">
    <source>
        <dbReference type="EMBL" id="GFH04489.1"/>
    </source>
</evidence>
<name>A0A7I9ZUI8_9MYCO</name>
<keyword evidence="1" id="KW-0645">Protease</keyword>
<dbReference type="Proteomes" id="UP000465304">
    <property type="component" value="Unassembled WGS sequence"/>
</dbReference>
<accession>A0A7I9ZUI8</accession>
<comment type="caution">
    <text evidence="1">The sequence shown here is derived from an EMBL/GenBank/DDBJ whole genome shotgun (WGS) entry which is preliminary data.</text>
</comment>
<gene>
    <name evidence="1" type="ORF">MHIP_49720</name>
</gene>
<dbReference type="EMBL" id="BLLB01000002">
    <property type="protein sequence ID" value="GFH04489.1"/>
    <property type="molecule type" value="Genomic_DNA"/>
</dbReference>
<dbReference type="InterPro" id="IPR009003">
    <property type="entry name" value="Peptidase_S1_PA"/>
</dbReference>
<dbReference type="SUPFAM" id="SSF50494">
    <property type="entry name" value="Trypsin-like serine proteases"/>
    <property type="match status" value="1"/>
</dbReference>
<reference evidence="1 2" key="1">
    <citation type="journal article" date="2019" name="Emerg. Microbes Infect.">
        <title>Comprehensive subspecies identification of 175 nontuberculous mycobacteria species based on 7547 genomic profiles.</title>
        <authorList>
            <person name="Matsumoto Y."/>
            <person name="Kinjo T."/>
            <person name="Motooka D."/>
            <person name="Nabeya D."/>
            <person name="Jung N."/>
            <person name="Uechi K."/>
            <person name="Horii T."/>
            <person name="Iida T."/>
            <person name="Fujita J."/>
            <person name="Nakamura S."/>
        </authorList>
    </citation>
    <scope>NUCLEOTIDE SEQUENCE [LARGE SCALE GENOMIC DNA]</scope>
    <source>
        <strain evidence="1 2">JCM 30996</strain>
    </source>
</reference>